<sequence length="501" mass="51973">MTVPEADTVAEAASAPVADRSYTARRLWVSLCVLAGCGLFLGLTGLFEGGEGTLWANPLTRFLLTVAVILFVSHCLGGLMNRIGQPPVLGEILGGLALGPSALGLLWPEASAQLFPPGVLDNLDKVAQLGLIIFMFLIGCEVRTGRLRNQGPLGATLVGGTALPFVCGAAFALFFAPMLIGEKATTTQYALFVGLALAITAVPVLARILVDLTMDRTPVGSLAMTCAAMGDGLAWLALTVVLTGSEDPGQLLRTGGWVCALGVLTFLGVRPLLVLLVPRLSMRALTIVLVIGAVCYAILTQVMHLHPVIGAFLFGTVVPRNEPVIDRITTQLRSFTLLILLPLFFAGIGLQTSVGVFGSDPAIWGVFALMLVVAQLAKLLGAGGAARLAGLPARESLQLGILMNCRGVTELIVAKIGYEAGLINTACFTMLVLLAVLTTALTGIVMPRLGSPAGGPDGGTDGKPAGTAEPDDRTTEPARTASGEEPAARPVPNASRQSAQR</sequence>
<keyword evidence="4 8" id="KW-1133">Transmembrane helix</keyword>
<dbReference type="GeneID" id="55656347"/>
<evidence type="ECO:0000256" key="1">
    <source>
        <dbReference type="ARBA" id="ARBA00004141"/>
    </source>
</evidence>
<feature type="transmembrane region" description="Helical" evidence="8">
    <location>
        <begin position="254"/>
        <end position="273"/>
    </location>
</feature>
<evidence type="ECO:0000256" key="8">
    <source>
        <dbReference type="SAM" id="Phobius"/>
    </source>
</evidence>
<keyword evidence="6 8" id="KW-0472">Membrane</keyword>
<dbReference type="InterPro" id="IPR050794">
    <property type="entry name" value="CPA2_transporter"/>
</dbReference>
<feature type="transmembrane region" description="Helical" evidence="8">
    <location>
        <begin position="280"/>
        <end position="299"/>
    </location>
</feature>
<feature type="transmembrane region" description="Helical" evidence="8">
    <location>
        <begin position="363"/>
        <end position="385"/>
    </location>
</feature>
<feature type="transmembrane region" description="Helical" evidence="8">
    <location>
        <begin position="27"/>
        <end position="47"/>
    </location>
</feature>
<evidence type="ECO:0000256" key="7">
    <source>
        <dbReference type="SAM" id="MobiDB-lite"/>
    </source>
</evidence>
<feature type="transmembrane region" description="Helical" evidence="8">
    <location>
        <begin position="222"/>
        <end position="242"/>
    </location>
</feature>
<comment type="subcellular location">
    <subcellularLocation>
        <location evidence="1">Membrane</location>
        <topology evidence="1">Multi-pass membrane protein</topology>
    </subcellularLocation>
</comment>
<dbReference type="GO" id="GO:0015297">
    <property type="term" value="F:antiporter activity"/>
    <property type="evidence" value="ECO:0007669"/>
    <property type="project" value="InterPro"/>
</dbReference>
<evidence type="ECO:0000256" key="6">
    <source>
        <dbReference type="ARBA" id="ARBA00023136"/>
    </source>
</evidence>
<gene>
    <name evidence="10" type="ORF">SLUN_13840</name>
</gene>
<name>A0A2R4T1U1_9ACTN</name>
<accession>A0A2R4T1U1</accession>
<keyword evidence="11" id="KW-1185">Reference proteome</keyword>
<organism evidence="10 11">
    <name type="scientific">Streptomyces lunaelactis</name>
    <dbReference type="NCBI Taxonomy" id="1535768"/>
    <lineage>
        <taxon>Bacteria</taxon>
        <taxon>Bacillati</taxon>
        <taxon>Actinomycetota</taxon>
        <taxon>Actinomycetes</taxon>
        <taxon>Kitasatosporales</taxon>
        <taxon>Streptomycetaceae</taxon>
        <taxon>Streptomyces</taxon>
    </lineage>
</organism>
<keyword evidence="5" id="KW-0406">Ion transport</keyword>
<feature type="domain" description="Cation/H+ exchanger transmembrane" evidence="9">
    <location>
        <begin position="75"/>
        <end position="448"/>
    </location>
</feature>
<feature type="transmembrane region" description="Helical" evidence="8">
    <location>
        <begin position="189"/>
        <end position="210"/>
    </location>
</feature>
<dbReference type="Pfam" id="PF00999">
    <property type="entry name" value="Na_H_Exchanger"/>
    <property type="match status" value="1"/>
</dbReference>
<dbReference type="Gene3D" id="1.20.1530.20">
    <property type="match status" value="1"/>
</dbReference>
<dbReference type="PANTHER" id="PTHR32468">
    <property type="entry name" value="CATION/H + ANTIPORTER"/>
    <property type="match status" value="1"/>
</dbReference>
<feature type="region of interest" description="Disordered" evidence="7">
    <location>
        <begin position="449"/>
        <end position="501"/>
    </location>
</feature>
<dbReference type="KEGG" id="slk:SLUN_13840"/>
<feature type="transmembrane region" description="Helical" evidence="8">
    <location>
        <begin position="422"/>
        <end position="445"/>
    </location>
</feature>
<dbReference type="AlphaFoldDB" id="A0A2R4T1U1"/>
<evidence type="ECO:0000256" key="3">
    <source>
        <dbReference type="ARBA" id="ARBA00022692"/>
    </source>
</evidence>
<evidence type="ECO:0000259" key="9">
    <source>
        <dbReference type="Pfam" id="PF00999"/>
    </source>
</evidence>
<dbReference type="GO" id="GO:0016020">
    <property type="term" value="C:membrane"/>
    <property type="evidence" value="ECO:0007669"/>
    <property type="project" value="UniProtKB-SubCell"/>
</dbReference>
<dbReference type="PANTHER" id="PTHR32468:SF0">
    <property type="entry name" value="K(+)_H(+) ANTIPORTER 1"/>
    <property type="match status" value="1"/>
</dbReference>
<evidence type="ECO:0000256" key="2">
    <source>
        <dbReference type="ARBA" id="ARBA00022448"/>
    </source>
</evidence>
<evidence type="ECO:0000313" key="10">
    <source>
        <dbReference type="EMBL" id="AVZ73105.1"/>
    </source>
</evidence>
<evidence type="ECO:0000256" key="4">
    <source>
        <dbReference type="ARBA" id="ARBA00022989"/>
    </source>
</evidence>
<evidence type="ECO:0000313" key="11">
    <source>
        <dbReference type="Proteomes" id="UP000244201"/>
    </source>
</evidence>
<dbReference type="Proteomes" id="UP000244201">
    <property type="component" value="Chromosome"/>
</dbReference>
<feature type="transmembrane region" description="Helical" evidence="8">
    <location>
        <begin position="59"/>
        <end position="76"/>
    </location>
</feature>
<keyword evidence="2" id="KW-0813">Transport</keyword>
<dbReference type="EMBL" id="CP026304">
    <property type="protein sequence ID" value="AVZ73105.1"/>
    <property type="molecule type" value="Genomic_DNA"/>
</dbReference>
<keyword evidence="3 8" id="KW-0812">Transmembrane</keyword>
<feature type="transmembrane region" description="Helical" evidence="8">
    <location>
        <begin position="335"/>
        <end position="357"/>
    </location>
</feature>
<feature type="transmembrane region" description="Helical" evidence="8">
    <location>
        <begin position="126"/>
        <end position="142"/>
    </location>
</feature>
<dbReference type="RefSeq" id="WP_108148782.1">
    <property type="nucleotide sequence ID" value="NZ_CP026304.1"/>
</dbReference>
<dbReference type="InterPro" id="IPR038770">
    <property type="entry name" value="Na+/solute_symporter_sf"/>
</dbReference>
<dbReference type="GO" id="GO:1902600">
    <property type="term" value="P:proton transmembrane transport"/>
    <property type="evidence" value="ECO:0007669"/>
    <property type="project" value="InterPro"/>
</dbReference>
<reference evidence="10 11" key="1">
    <citation type="submission" date="2018-01" db="EMBL/GenBank/DDBJ databases">
        <title>Complete genome sequence of Streptomyces lunaelactis MM109T, a Ferroverdin A producer isolated from cave moonmilk deposits.</title>
        <authorList>
            <person name="Naome A."/>
            <person name="Martinet L."/>
            <person name="Maciejewska M."/>
            <person name="Anderssen S."/>
            <person name="Adam D."/>
            <person name="Tenconi E."/>
            <person name="Deflandre B."/>
            <person name="Arguelles-Arias A."/>
            <person name="Calusinska M."/>
            <person name="Copieters W."/>
            <person name="Karim L."/>
            <person name="Hanikenne M."/>
            <person name="Baurain D."/>
            <person name="van Wezel G."/>
            <person name="Smargiasso N."/>
            <person name="de Pauw E."/>
            <person name="Delfosse P."/>
            <person name="Rigali S."/>
        </authorList>
    </citation>
    <scope>NUCLEOTIDE SEQUENCE [LARGE SCALE GENOMIC DNA]</scope>
    <source>
        <strain evidence="10 11">MM109</strain>
    </source>
</reference>
<protein>
    <submittedName>
        <fullName evidence="10">Cation/H(+) antiporter</fullName>
    </submittedName>
</protein>
<dbReference type="InterPro" id="IPR006153">
    <property type="entry name" value="Cation/H_exchanger_TM"/>
</dbReference>
<feature type="compositionally biased region" description="Gly residues" evidence="7">
    <location>
        <begin position="452"/>
        <end position="461"/>
    </location>
</feature>
<proteinExistence type="predicted"/>
<feature type="transmembrane region" description="Helical" evidence="8">
    <location>
        <begin position="88"/>
        <end position="106"/>
    </location>
</feature>
<dbReference type="OrthoDB" id="9793589at2"/>
<evidence type="ECO:0000256" key="5">
    <source>
        <dbReference type="ARBA" id="ARBA00023065"/>
    </source>
</evidence>
<feature type="transmembrane region" description="Helical" evidence="8">
    <location>
        <begin position="154"/>
        <end position="177"/>
    </location>
</feature>